<feature type="domain" description="Tetrahaem cytochrome" evidence="9">
    <location>
        <begin position="109"/>
        <end position="216"/>
    </location>
</feature>
<protein>
    <submittedName>
        <fullName evidence="10">Salivary glue protein Sgs-3</fullName>
    </submittedName>
</protein>
<dbReference type="RefSeq" id="WP_157012995.1">
    <property type="nucleotide sequence ID" value="NZ_WPOO01000024.1"/>
</dbReference>
<comment type="caution">
    <text evidence="10">The sequence shown here is derived from an EMBL/GenBank/DDBJ whole genome shotgun (WGS) entry which is preliminary data.</text>
</comment>
<organism evidence="10 11">
    <name type="scientific">Adlercreutzia rubneri</name>
    <dbReference type="NCBI Taxonomy" id="2916441"/>
    <lineage>
        <taxon>Bacteria</taxon>
        <taxon>Bacillati</taxon>
        <taxon>Actinomycetota</taxon>
        <taxon>Coriobacteriia</taxon>
        <taxon>Eggerthellales</taxon>
        <taxon>Eggerthellaceae</taxon>
        <taxon>Adlercreutzia</taxon>
    </lineage>
</organism>
<keyword evidence="8" id="KW-1133">Transmembrane helix</keyword>
<evidence type="ECO:0000259" key="9">
    <source>
        <dbReference type="Pfam" id="PF14537"/>
    </source>
</evidence>
<keyword evidence="6" id="KW-0408">Iron</keyword>
<evidence type="ECO:0000256" key="5">
    <source>
        <dbReference type="ARBA" id="ARBA00022982"/>
    </source>
</evidence>
<dbReference type="GO" id="GO:0030313">
    <property type="term" value="C:cell envelope"/>
    <property type="evidence" value="ECO:0007669"/>
    <property type="project" value="UniProtKB-SubCell"/>
</dbReference>
<dbReference type="EMBL" id="WPOO01000024">
    <property type="protein sequence ID" value="MVN59693.1"/>
    <property type="molecule type" value="Genomic_DNA"/>
</dbReference>
<evidence type="ECO:0000256" key="2">
    <source>
        <dbReference type="ARBA" id="ARBA00022448"/>
    </source>
</evidence>
<evidence type="ECO:0000256" key="6">
    <source>
        <dbReference type="ARBA" id="ARBA00023004"/>
    </source>
</evidence>
<evidence type="ECO:0000256" key="7">
    <source>
        <dbReference type="SAM" id="MobiDB-lite"/>
    </source>
</evidence>
<dbReference type="SUPFAM" id="SSF48695">
    <property type="entry name" value="Multiheme cytochromes"/>
    <property type="match status" value="1"/>
</dbReference>
<dbReference type="GO" id="GO:0046872">
    <property type="term" value="F:metal ion binding"/>
    <property type="evidence" value="ECO:0007669"/>
    <property type="project" value="UniProtKB-KW"/>
</dbReference>
<dbReference type="Gene3D" id="1.10.1130.10">
    <property type="entry name" value="Flavocytochrome C3, Chain A"/>
    <property type="match status" value="1"/>
</dbReference>
<keyword evidence="5" id="KW-0249">Electron transport</keyword>
<dbReference type="InterPro" id="IPR036280">
    <property type="entry name" value="Multihaem_cyt_sf"/>
</dbReference>
<evidence type="ECO:0000256" key="3">
    <source>
        <dbReference type="ARBA" id="ARBA00022617"/>
    </source>
</evidence>
<dbReference type="InterPro" id="IPR012286">
    <property type="entry name" value="Tetrahaem_cytochrome"/>
</dbReference>
<evidence type="ECO:0000256" key="4">
    <source>
        <dbReference type="ARBA" id="ARBA00022723"/>
    </source>
</evidence>
<reference evidence="10 11" key="1">
    <citation type="submission" date="2019-11" db="EMBL/GenBank/DDBJ databases">
        <title>Whole genome shotgun sequencing (WGS) data from Adlercreutzia equolifaciens ResAG-91, Eggerthella lenta MRI-F36, MRI-F37, MRI-F40, ResAG-49, ResAG-88, ResAG-121, ResAG-145, and Gordonibacter sp. ResAG-5, ResAG-26, ResAG-43, ResAG-50, ResAG-59.</title>
        <authorList>
            <person name="Stoll D.A."/>
            <person name="Danylec N."/>
            <person name="Franz C.M.A.P."/>
            <person name="Huch M."/>
        </authorList>
    </citation>
    <scope>NUCLEOTIDE SEQUENCE [LARGE SCALE GENOMIC DNA]</scope>
    <source>
        <strain evidence="10 11">ResAG-91</strain>
    </source>
</reference>
<dbReference type="AlphaFoldDB" id="A0A7K1T7T5"/>
<feature type="region of interest" description="Disordered" evidence="7">
    <location>
        <begin position="1"/>
        <end position="34"/>
    </location>
</feature>
<keyword evidence="3" id="KW-0349">Heme</keyword>
<gene>
    <name evidence="10" type="ORF">GO707_10715</name>
</gene>
<evidence type="ECO:0000256" key="8">
    <source>
        <dbReference type="SAM" id="Phobius"/>
    </source>
</evidence>
<feature type="transmembrane region" description="Helical" evidence="8">
    <location>
        <begin position="40"/>
        <end position="60"/>
    </location>
</feature>
<evidence type="ECO:0000313" key="10">
    <source>
        <dbReference type="EMBL" id="MVN59693.1"/>
    </source>
</evidence>
<keyword evidence="2" id="KW-0813">Transport</keyword>
<name>A0A7K1T7T5_9ACTN</name>
<comment type="subcellular location">
    <subcellularLocation>
        <location evidence="1">Cell envelope</location>
    </subcellularLocation>
</comment>
<proteinExistence type="predicted"/>
<keyword evidence="4" id="KW-0479">Metal-binding</keyword>
<sequence length="243" mass="26251">MSEEKNPTTASATEHDPVIAGTPEAAGASPAPQRHGRRTAVVAAVVAAILVVAGVGMWVWHEQPSFCGAICHTPMDNYLTTYESDLNSPATDKWGNEVADPHTMLAAYHGKLGNDCMDCHVPTLSEQISEGAAWVAGNYNFPLVERTASELTKASGRDADELCLNEACHNLTRDDLYEKTADMGTYNPHWAHHEELECTTCHKAHRASVMYCTQCHAQAEVPEGWLSMGESNNLTGVKASAES</sequence>
<dbReference type="Pfam" id="PF14537">
    <property type="entry name" value="Cytochrom_c3_2"/>
    <property type="match status" value="1"/>
</dbReference>
<keyword evidence="8" id="KW-0812">Transmembrane</keyword>
<keyword evidence="11" id="KW-1185">Reference proteome</keyword>
<dbReference type="Proteomes" id="UP000488839">
    <property type="component" value="Unassembled WGS sequence"/>
</dbReference>
<evidence type="ECO:0000313" key="11">
    <source>
        <dbReference type="Proteomes" id="UP000488839"/>
    </source>
</evidence>
<accession>A0A7K1T7T5</accession>
<keyword evidence="8" id="KW-0472">Membrane</keyword>
<evidence type="ECO:0000256" key="1">
    <source>
        <dbReference type="ARBA" id="ARBA00004196"/>
    </source>
</evidence>